<dbReference type="Proteomes" id="UP000186705">
    <property type="component" value="Unassembled WGS sequence"/>
</dbReference>
<dbReference type="SMART" id="SM00934">
    <property type="entry name" value="OMPdecase"/>
    <property type="match status" value="1"/>
</dbReference>
<dbReference type="InterPro" id="IPR013785">
    <property type="entry name" value="Aldolase_TIM"/>
</dbReference>
<dbReference type="STRING" id="1862672.BO225_10880"/>
<dbReference type="Gene3D" id="3.20.20.70">
    <property type="entry name" value="Aldolase class I"/>
    <property type="match status" value="1"/>
</dbReference>
<evidence type="ECO:0000256" key="1">
    <source>
        <dbReference type="ARBA" id="ARBA00000718"/>
    </source>
</evidence>
<comment type="caution">
    <text evidence="8">The sequence shown here is derived from an EMBL/GenBank/DDBJ whole genome shotgun (WGS) entry which is preliminary data.</text>
</comment>
<dbReference type="GO" id="GO:0004590">
    <property type="term" value="F:orotidine-5'-phosphate decarboxylase activity"/>
    <property type="evidence" value="ECO:0007669"/>
    <property type="project" value="InterPro"/>
</dbReference>
<dbReference type="UniPathway" id="UPA00294">
    <property type="reaction ID" value="UER00434"/>
</dbReference>
<dbReference type="InterPro" id="IPR017553">
    <property type="entry name" value="3-hexulose-6-phosphate_synth"/>
</dbReference>
<accession>A0A1U7NK43</accession>
<dbReference type="PANTHER" id="PTHR35039">
    <property type="entry name" value="3-KETO-L-GULONATE-6-PHOSPHATE DECARBOXYLASE SGBH-RELATED"/>
    <property type="match status" value="1"/>
</dbReference>
<dbReference type="GeneID" id="78276439"/>
<keyword evidence="9" id="KW-1185">Reference proteome</keyword>
<dbReference type="GO" id="GO:0033982">
    <property type="term" value="F:3-dehydro-L-gulonate-6-phosphate decarboxylase activity"/>
    <property type="evidence" value="ECO:0007669"/>
    <property type="project" value="TreeGrafter"/>
</dbReference>
<comment type="similarity">
    <text evidence="3">Belongs to the HPS/KGPDC family. HPS subfamily.</text>
</comment>
<dbReference type="PANTHER" id="PTHR35039:SF3">
    <property type="entry name" value="3-KETO-L-GULONATE-6-PHOSPHATE DECARBOXYLASE SGBH-RELATED"/>
    <property type="match status" value="1"/>
</dbReference>
<evidence type="ECO:0000259" key="7">
    <source>
        <dbReference type="SMART" id="SM00934"/>
    </source>
</evidence>
<dbReference type="SUPFAM" id="SSF51366">
    <property type="entry name" value="Ribulose-phoshate binding barrel"/>
    <property type="match status" value="1"/>
</dbReference>
<evidence type="ECO:0000256" key="2">
    <source>
        <dbReference type="ARBA" id="ARBA00005014"/>
    </source>
</evidence>
<dbReference type="GO" id="GO:0006207">
    <property type="term" value="P:'de novo' pyrimidine nucleobase biosynthetic process"/>
    <property type="evidence" value="ECO:0007669"/>
    <property type="project" value="InterPro"/>
</dbReference>
<name>A0A1U7NK43_9FIRM</name>
<dbReference type="FunFam" id="3.20.20.70:FF:000022">
    <property type="entry name" value="3-keto-L-gulonate-6-phosphate decarboxylase UlaD"/>
    <property type="match status" value="1"/>
</dbReference>
<evidence type="ECO:0000256" key="6">
    <source>
        <dbReference type="ARBA" id="ARBA00023277"/>
    </source>
</evidence>
<dbReference type="RefSeq" id="WP_076342269.1">
    <property type="nucleotide sequence ID" value="NZ_CAPDDE010000034.1"/>
</dbReference>
<gene>
    <name evidence="8" type="ORF">BO225_10880</name>
</gene>
<evidence type="ECO:0000313" key="8">
    <source>
        <dbReference type="EMBL" id="OLU44380.1"/>
    </source>
</evidence>
<dbReference type="GO" id="GO:0043801">
    <property type="term" value="F:hexulose-6-phosphate synthase activity"/>
    <property type="evidence" value="ECO:0007669"/>
    <property type="project" value="UniProtKB-EC"/>
</dbReference>
<dbReference type="CDD" id="cd04726">
    <property type="entry name" value="KGPDC_HPS"/>
    <property type="match status" value="1"/>
</dbReference>
<sequence length="209" mass="22604">MKLQAALDTLTLEKCEELLEKAGNSIDIAEVGTPFILKEGMVPVQALKKRFPDILVLADTKIMDAGEYEAEGCFKRGADIVTVLGVSYDETIEGVVKAAKKYGKQVMVDMIGVKDLAKRSEEVDQMGVDYICVHTAFDIQETGQQDPLEDLKIVNQVIKNAKSAVAGGVKLQTLDAIVQEGAEIIVVGGAICNAEDPSNMAKAMKERMI</sequence>
<dbReference type="AlphaFoldDB" id="A0A1U7NK43"/>
<dbReference type="EC" id="4.1.2.43" evidence="4"/>
<comment type="catalytic activity">
    <reaction evidence="1">
        <text>D-ribulose 5-phosphate + formaldehyde = D-arabino-hex-3-ulose 6-phosphate</text>
        <dbReference type="Rhea" id="RHEA:25201"/>
        <dbReference type="ChEBI" id="CHEBI:16842"/>
        <dbReference type="ChEBI" id="CHEBI:58121"/>
        <dbReference type="ChEBI" id="CHEBI:58542"/>
        <dbReference type="EC" id="4.1.2.43"/>
    </reaction>
</comment>
<keyword evidence="6" id="KW-0119">Carbohydrate metabolism</keyword>
<evidence type="ECO:0000313" key="9">
    <source>
        <dbReference type="Proteomes" id="UP000186705"/>
    </source>
</evidence>
<evidence type="ECO:0000256" key="3">
    <source>
        <dbReference type="ARBA" id="ARBA00006350"/>
    </source>
</evidence>
<dbReference type="NCBIfam" id="TIGR03128">
    <property type="entry name" value="RuMP_HxlA"/>
    <property type="match status" value="1"/>
</dbReference>
<evidence type="ECO:0000256" key="4">
    <source>
        <dbReference type="ARBA" id="ARBA00012890"/>
    </source>
</evidence>
<dbReference type="Pfam" id="PF00215">
    <property type="entry name" value="OMPdecase"/>
    <property type="match status" value="1"/>
</dbReference>
<organism evidence="8 9">
    <name type="scientific">Dubosiella newyorkensis</name>
    <dbReference type="NCBI Taxonomy" id="1862672"/>
    <lineage>
        <taxon>Bacteria</taxon>
        <taxon>Bacillati</taxon>
        <taxon>Bacillota</taxon>
        <taxon>Erysipelotrichia</taxon>
        <taxon>Erysipelotrichales</taxon>
        <taxon>Erysipelotrichaceae</taxon>
        <taxon>Dubosiella</taxon>
    </lineage>
</organism>
<comment type="pathway">
    <text evidence="2">One-carbon metabolism; formaldehyde assimilation via RuMP pathway; D-fructose 6-phosphate from D-ribulose 5-phosphate and formaldehyde: step 1/2.</text>
</comment>
<dbReference type="GO" id="GO:0019647">
    <property type="term" value="P:formaldehyde assimilation via ribulose monophosphate cycle"/>
    <property type="evidence" value="ECO:0007669"/>
    <property type="project" value="UniProtKB-UniPathway"/>
</dbReference>
<dbReference type="GO" id="GO:0019854">
    <property type="term" value="P:L-ascorbic acid catabolic process"/>
    <property type="evidence" value="ECO:0007669"/>
    <property type="project" value="TreeGrafter"/>
</dbReference>
<protein>
    <recommendedName>
        <fullName evidence="4">3-hexulose-6-phosphate synthase</fullName>
        <ecNumber evidence="4">4.1.2.43</ecNumber>
    </recommendedName>
</protein>
<dbReference type="InterPro" id="IPR041710">
    <property type="entry name" value="HPS/KGPDC"/>
</dbReference>
<reference evidence="8 9" key="1">
    <citation type="submission" date="2016-11" db="EMBL/GenBank/DDBJ databases">
        <title>Description of two novel members of the family Erysipelotrichaceae: Ileibacterium lipovorans gen. nov., sp. nov. and Dubosiella newyorkensis, gen. nov., sp. nov.</title>
        <authorList>
            <person name="Cox L.M."/>
            <person name="Sohn J."/>
            <person name="Tyrrell K.L."/>
            <person name="Citron D.M."/>
            <person name="Lawson P.A."/>
            <person name="Patel N.B."/>
            <person name="Iizumi T."/>
            <person name="Perez-Perez G.I."/>
            <person name="Goldstein E.J."/>
            <person name="Blaser M.J."/>
        </authorList>
    </citation>
    <scope>NUCLEOTIDE SEQUENCE [LARGE SCALE GENOMIC DNA]</scope>
    <source>
        <strain evidence="8 9">NYU-BL-A4</strain>
    </source>
</reference>
<dbReference type="OrthoDB" id="43475at2"/>
<evidence type="ECO:0000256" key="5">
    <source>
        <dbReference type="ARBA" id="ARBA00023239"/>
    </source>
</evidence>
<dbReference type="EMBL" id="MPKA01000113">
    <property type="protein sequence ID" value="OLU44380.1"/>
    <property type="molecule type" value="Genomic_DNA"/>
</dbReference>
<proteinExistence type="inferred from homology"/>
<dbReference type="InterPro" id="IPR001754">
    <property type="entry name" value="OMPdeCOase_dom"/>
</dbReference>
<feature type="domain" description="Orotidine 5'-phosphate decarboxylase" evidence="7">
    <location>
        <begin position="2"/>
        <end position="204"/>
    </location>
</feature>
<dbReference type="InterPro" id="IPR011060">
    <property type="entry name" value="RibuloseP-bd_barrel"/>
</dbReference>
<keyword evidence="5" id="KW-0456">Lyase</keyword>